<evidence type="ECO:0000259" key="2">
    <source>
        <dbReference type="Pfam" id="PF25917"/>
    </source>
</evidence>
<dbReference type="SUPFAM" id="SSF111369">
    <property type="entry name" value="HlyD-like secretion proteins"/>
    <property type="match status" value="1"/>
</dbReference>
<name>A0ABU3XUL1_9GAMM</name>
<proteinExistence type="inferred from homology"/>
<dbReference type="RefSeq" id="WP_317234165.1">
    <property type="nucleotide sequence ID" value="NZ_JAWJUL010000081.1"/>
</dbReference>
<reference evidence="3 4" key="1">
    <citation type="submission" date="2023-10" db="EMBL/GenBank/DDBJ databases">
        <title>Pseudomonas otitidis isolated from a paediatric patient with cystic fibrosis in Chile.</title>
        <authorList>
            <person name="Amsteins-Romero L."/>
            <person name="Opazo-Capurro A."/>
            <person name="Matus-Kohler M."/>
            <person name="Gonzalez-Rocha G."/>
        </authorList>
    </citation>
    <scope>NUCLEOTIDE SEQUENCE [LARGE SCALE GENOMIC DNA]</scope>
    <source>
        <strain evidence="3 4">P-714</strain>
    </source>
</reference>
<dbReference type="Gene3D" id="2.40.50.100">
    <property type="match status" value="1"/>
</dbReference>
<dbReference type="PANTHER" id="PTHR30367">
    <property type="entry name" value="P-HYDROXYBENZOIC ACID EFFLUX PUMP SUBUNIT AAEA-RELATED"/>
    <property type="match status" value="1"/>
</dbReference>
<sequence length="154" mass="16568">MTPDQRFARRVRAAIVAFVLLFAYFLAADLWMPVTPQAQLTRPVVRLAPRVGGQVLDVAVANNRHVEAGQVLFRLDPEPYRLAVAAAELAVEAAARDNAELDAGLAAARASLHAAEVIARELPDSQRIAQSLGQMYSVLCASPDYLARHGVPSG</sequence>
<keyword evidence="4" id="KW-1185">Reference proteome</keyword>
<evidence type="ECO:0000313" key="4">
    <source>
        <dbReference type="Proteomes" id="UP001273935"/>
    </source>
</evidence>
<dbReference type="InterPro" id="IPR050393">
    <property type="entry name" value="MFP_Efflux_Pump"/>
</dbReference>
<evidence type="ECO:0000313" key="3">
    <source>
        <dbReference type="EMBL" id="MDV3441618.1"/>
    </source>
</evidence>
<evidence type="ECO:0000256" key="1">
    <source>
        <dbReference type="ARBA" id="ARBA00009477"/>
    </source>
</evidence>
<comment type="caution">
    <text evidence="3">The sequence shown here is derived from an EMBL/GenBank/DDBJ whole genome shotgun (WGS) entry which is preliminary data.</text>
</comment>
<protein>
    <submittedName>
        <fullName evidence="3">Biotin/lipoyl-binding protein</fullName>
    </submittedName>
</protein>
<gene>
    <name evidence="3" type="ORF">R0G64_19540</name>
</gene>
<feature type="domain" description="Multidrug resistance protein MdtA-like barrel-sandwich hybrid" evidence="2">
    <location>
        <begin position="45"/>
        <end position="86"/>
    </location>
</feature>
<dbReference type="InterPro" id="IPR058625">
    <property type="entry name" value="MdtA-like_BSH"/>
</dbReference>
<dbReference type="Gene3D" id="1.10.287.470">
    <property type="entry name" value="Helix hairpin bin"/>
    <property type="match status" value="1"/>
</dbReference>
<dbReference type="PANTHER" id="PTHR30367:SF6">
    <property type="entry name" value="SECRETION PROTEIN-RELATED"/>
    <property type="match status" value="1"/>
</dbReference>
<feature type="non-terminal residue" evidence="3">
    <location>
        <position position="154"/>
    </location>
</feature>
<organism evidence="3 4">
    <name type="scientific">Metapseudomonas otitidis</name>
    <dbReference type="NCBI Taxonomy" id="319939"/>
    <lineage>
        <taxon>Bacteria</taxon>
        <taxon>Pseudomonadati</taxon>
        <taxon>Pseudomonadota</taxon>
        <taxon>Gammaproteobacteria</taxon>
        <taxon>Pseudomonadales</taxon>
        <taxon>Pseudomonadaceae</taxon>
        <taxon>Metapseudomonas</taxon>
    </lineage>
</organism>
<dbReference type="Pfam" id="PF25917">
    <property type="entry name" value="BSH_RND"/>
    <property type="match status" value="1"/>
</dbReference>
<dbReference type="EMBL" id="JAWJUL010000081">
    <property type="protein sequence ID" value="MDV3441618.1"/>
    <property type="molecule type" value="Genomic_DNA"/>
</dbReference>
<accession>A0ABU3XUL1</accession>
<dbReference type="Proteomes" id="UP001273935">
    <property type="component" value="Unassembled WGS sequence"/>
</dbReference>
<comment type="similarity">
    <text evidence="1">Belongs to the membrane fusion protein (MFP) (TC 8.A.1) family.</text>
</comment>